<dbReference type="Proteomes" id="UP001342314">
    <property type="component" value="Unassembled WGS sequence"/>
</dbReference>
<keyword evidence="4 9" id="KW-0812">Transmembrane</keyword>
<dbReference type="SUPFAM" id="SSF55418">
    <property type="entry name" value="eIF4e-like"/>
    <property type="match status" value="1"/>
</dbReference>
<feature type="compositionally biased region" description="Low complexity" evidence="8">
    <location>
        <begin position="376"/>
        <end position="389"/>
    </location>
</feature>
<keyword evidence="7 9" id="KW-0472">Membrane</keyword>
<evidence type="ECO:0000259" key="10">
    <source>
        <dbReference type="Pfam" id="PF01699"/>
    </source>
</evidence>
<evidence type="ECO:0000256" key="2">
    <source>
        <dbReference type="ARBA" id="ARBA00008170"/>
    </source>
</evidence>
<evidence type="ECO:0000256" key="4">
    <source>
        <dbReference type="ARBA" id="ARBA00022692"/>
    </source>
</evidence>
<feature type="compositionally biased region" description="Low complexity" evidence="8">
    <location>
        <begin position="892"/>
        <end position="901"/>
    </location>
</feature>
<dbReference type="GO" id="GO:0000329">
    <property type="term" value="C:fungal-type vacuole membrane"/>
    <property type="evidence" value="ECO:0007669"/>
    <property type="project" value="TreeGrafter"/>
</dbReference>
<evidence type="ECO:0000256" key="3">
    <source>
        <dbReference type="ARBA" id="ARBA00022448"/>
    </source>
</evidence>
<organism evidence="11 12">
    <name type="scientific">Rhodotorula paludigena</name>
    <dbReference type="NCBI Taxonomy" id="86838"/>
    <lineage>
        <taxon>Eukaryota</taxon>
        <taxon>Fungi</taxon>
        <taxon>Dikarya</taxon>
        <taxon>Basidiomycota</taxon>
        <taxon>Pucciniomycotina</taxon>
        <taxon>Microbotryomycetes</taxon>
        <taxon>Sporidiobolales</taxon>
        <taxon>Sporidiobolaceae</taxon>
        <taxon>Rhodotorula</taxon>
    </lineage>
</organism>
<proteinExistence type="inferred from homology"/>
<protein>
    <recommendedName>
        <fullName evidence="10">Sodium/calcium exchanger membrane region domain-containing protein</fullName>
    </recommendedName>
</protein>
<keyword evidence="5 9" id="KW-1133">Transmembrane helix</keyword>
<gene>
    <name evidence="11" type="ORF">Rhopal_003286-T1</name>
</gene>
<comment type="subcellular location">
    <subcellularLocation>
        <location evidence="1">Endomembrane system</location>
        <topology evidence="1">Multi-pass membrane protein</topology>
    </subcellularLocation>
</comment>
<feature type="region of interest" description="Disordered" evidence="8">
    <location>
        <begin position="848"/>
        <end position="901"/>
    </location>
</feature>
<evidence type="ECO:0000256" key="9">
    <source>
        <dbReference type="SAM" id="Phobius"/>
    </source>
</evidence>
<feature type="compositionally biased region" description="Low complexity" evidence="8">
    <location>
        <begin position="859"/>
        <end position="885"/>
    </location>
</feature>
<dbReference type="InterPro" id="IPR004837">
    <property type="entry name" value="NaCa_Exmemb"/>
</dbReference>
<feature type="transmembrane region" description="Helical" evidence="9">
    <location>
        <begin position="1123"/>
        <end position="1142"/>
    </location>
</feature>
<dbReference type="GO" id="GO:0006874">
    <property type="term" value="P:intracellular calcium ion homeostasis"/>
    <property type="evidence" value="ECO:0007669"/>
    <property type="project" value="TreeGrafter"/>
</dbReference>
<feature type="domain" description="Sodium/calcium exchanger membrane region" evidence="10">
    <location>
        <begin position="1122"/>
        <end position="1272"/>
    </location>
</feature>
<dbReference type="GO" id="GO:0003743">
    <property type="term" value="F:translation initiation factor activity"/>
    <property type="evidence" value="ECO:0007669"/>
    <property type="project" value="InterPro"/>
</dbReference>
<name>A0AAV5GKA9_9BASI</name>
<evidence type="ECO:0000256" key="1">
    <source>
        <dbReference type="ARBA" id="ARBA00004127"/>
    </source>
</evidence>
<feature type="transmembrane region" description="Helical" evidence="9">
    <location>
        <begin position="1337"/>
        <end position="1358"/>
    </location>
</feature>
<keyword evidence="6" id="KW-0406">Ion transport</keyword>
<feature type="compositionally biased region" description="Low complexity" evidence="8">
    <location>
        <begin position="1"/>
        <end position="11"/>
    </location>
</feature>
<dbReference type="PROSITE" id="PS00813">
    <property type="entry name" value="IF4E"/>
    <property type="match status" value="1"/>
</dbReference>
<dbReference type="InterPro" id="IPR023398">
    <property type="entry name" value="TIF_eIF4e-like"/>
</dbReference>
<feature type="compositionally biased region" description="Polar residues" evidence="8">
    <location>
        <begin position="19"/>
        <end position="31"/>
    </location>
</feature>
<evidence type="ECO:0000313" key="11">
    <source>
        <dbReference type="EMBL" id="GJN90280.1"/>
    </source>
</evidence>
<feature type="transmembrane region" description="Helical" evidence="9">
    <location>
        <begin position="1154"/>
        <end position="1175"/>
    </location>
</feature>
<dbReference type="GO" id="GO:0012505">
    <property type="term" value="C:endomembrane system"/>
    <property type="evidence" value="ECO:0007669"/>
    <property type="project" value="UniProtKB-SubCell"/>
</dbReference>
<feature type="region of interest" description="Disordered" evidence="8">
    <location>
        <begin position="93"/>
        <end position="116"/>
    </location>
</feature>
<comment type="similarity">
    <text evidence="2">Belongs to the Ca(2+):cation antiporter (CaCA) (TC 2.A.19) family.</text>
</comment>
<dbReference type="Pfam" id="PF01652">
    <property type="entry name" value="IF4E"/>
    <property type="match status" value="1"/>
</dbReference>
<feature type="compositionally biased region" description="Acidic residues" evidence="8">
    <location>
        <begin position="969"/>
        <end position="978"/>
    </location>
</feature>
<dbReference type="InterPro" id="IPR044880">
    <property type="entry name" value="NCX_ion-bd_dom_sf"/>
</dbReference>
<feature type="domain" description="Sodium/calcium exchanger membrane region" evidence="10">
    <location>
        <begin position="1339"/>
        <end position="1483"/>
    </location>
</feature>
<feature type="compositionally biased region" description="Polar residues" evidence="8">
    <location>
        <begin position="365"/>
        <end position="375"/>
    </location>
</feature>
<evidence type="ECO:0000256" key="8">
    <source>
        <dbReference type="SAM" id="MobiDB-lite"/>
    </source>
</evidence>
<feature type="transmembrane region" description="Helical" evidence="9">
    <location>
        <begin position="1214"/>
        <end position="1235"/>
    </location>
</feature>
<evidence type="ECO:0000256" key="5">
    <source>
        <dbReference type="ARBA" id="ARBA00022989"/>
    </source>
</evidence>
<evidence type="ECO:0000313" key="12">
    <source>
        <dbReference type="Proteomes" id="UP001342314"/>
    </source>
</evidence>
<feature type="region of interest" description="Disordered" evidence="8">
    <location>
        <begin position="1035"/>
        <end position="1065"/>
    </location>
</feature>
<evidence type="ECO:0000256" key="7">
    <source>
        <dbReference type="ARBA" id="ARBA00023136"/>
    </source>
</evidence>
<dbReference type="InterPro" id="IPR004713">
    <property type="entry name" value="CaH_exchang"/>
</dbReference>
<dbReference type="PANTHER" id="PTHR31503">
    <property type="entry name" value="VACUOLAR CALCIUM ION TRANSPORTER"/>
    <property type="match status" value="1"/>
</dbReference>
<reference evidence="11 12" key="1">
    <citation type="submission" date="2021-12" db="EMBL/GenBank/DDBJ databases">
        <title>High titer production of polyol ester of fatty acids by Rhodotorula paludigena BS15 towards product separation-free biomass refinery.</title>
        <authorList>
            <person name="Mano J."/>
            <person name="Ono H."/>
            <person name="Tanaka T."/>
            <person name="Naito K."/>
            <person name="Sushida H."/>
            <person name="Ike M."/>
            <person name="Tokuyasu K."/>
            <person name="Kitaoka M."/>
        </authorList>
    </citation>
    <scope>NUCLEOTIDE SEQUENCE [LARGE SCALE GENOMIC DNA]</scope>
    <source>
        <strain evidence="11 12">BS15</strain>
    </source>
</reference>
<dbReference type="PANTHER" id="PTHR31503:SF20">
    <property type="entry name" value="CA(2+)_H(+) EXCHANGER, PUTATIVE (EUROFUNG)-RELATED"/>
    <property type="match status" value="1"/>
</dbReference>
<keyword evidence="3" id="KW-0813">Transport</keyword>
<dbReference type="Gene3D" id="1.20.1420.30">
    <property type="entry name" value="NCX, central ion-binding region"/>
    <property type="match status" value="2"/>
</dbReference>
<comment type="caution">
    <text evidence="11">The sequence shown here is derived from an EMBL/GenBank/DDBJ whole genome shotgun (WGS) entry which is preliminary data.</text>
</comment>
<keyword evidence="12" id="KW-1185">Reference proteome</keyword>
<feature type="transmembrane region" description="Helical" evidence="9">
    <location>
        <begin position="1408"/>
        <end position="1431"/>
    </location>
</feature>
<dbReference type="FunFam" id="1.20.1420.30:FF:000024">
    <property type="entry name" value="Calcium/proton exchanger, variant"/>
    <property type="match status" value="1"/>
</dbReference>
<dbReference type="GO" id="GO:0003723">
    <property type="term" value="F:RNA binding"/>
    <property type="evidence" value="ECO:0007669"/>
    <property type="project" value="InterPro"/>
</dbReference>
<sequence>MSSRSSLLSQNSRRREPSFPSTQTRGSSSLAGQVLGAPAAPAGDIWGTPQRKQGGPSLSLALNTSPNATIAKAPEDAIHPLKYTWDVWFAQRQGGTKGGKKDEQGKTANNAQKESREDWEGGVVKLGGFSSIESLHPFLAHLVPPSALPGSAHSTHIIFSPDSPDSPPPPSNVICDYNVFRSSIAPAWEDAANVGGGRWVLRLRKGVADRVWEEVVYALVSERIGGEEERVGEKVNGVVLSVRKDEDILSLWVAPSSRAERDIIRDALRLALSPLLTSVSASSLQLDYKPHPVTGGASASTPSRLQDLSGNGDSPSPRHHLRRHDNERRSHSGALRSRETSTGPGDEHDHLRLGALGSVERRSHGGTSRGFSSYVSRGSSALGGSPASGQTDGGNAFERIERRVRESSPGVIGGAAAVGGAFGRGVRSRESSMRAGDDDATRWAPRAAVPAPPLPRVVPVIKSEDGREHFILPTVTPEAEVHESGWTVKVDLEGAGSARPWRSGQSLRGKVTVQPQEGLKQQTVHSLVVRCYWQSTVIYTTFAYVHPSAGSDPLSAVPMYSDQAEYHRGYALPDGEGLDLPVGDSLSGSSPSTQSFPFAFTLPTSTHSSFANPAWCPPASRTDLMKHERCPPPTYSPANLRDGSVDWIVEVMLRTSSTSGTFDELPSFDPSPAASGELSSRGLLRSTPDVLVKRITFPFAPHDRHVEDYQSAWHDSSKATVPSLGRDPRDELLGTKRVAEEPVDEARTALMEDGRWMTYFKDVRVGNGMRKARTLRCEAAEALPFILHLSHIVPTTPSSLVPSSPSRPIFVTTVTLILYERLLKRGGCAVQPIMSLTEVHRAEIPLADNCDEGPLSRESTASSGFASSPAPSVAPSTSASSSLTSRLKRKLSPASSAPPSLSLAPHATHILPLSLPLAPSALGQTFRLPHLEREYVLSISLSGRGFGGPKGQGISVGRLPVQVVAGDEGADAQEELTEDVQQSREEEEEPRERRTREKLPFYQEFVEDAAAAAAVSDFSALSTFFHWARRMSAHGATTPQVGNTDRMDGARSTSPDGEAEMFSASTRTTADETDLFVAERPIRKEPTVADSLKAIVFASWLNLLLVFIPVGWALHFTDQNDTIVFVFTFLAVIPLAKLLGFGTEELAIRVGQTLGGLMNATLGNAVELIVAIIALAKCEIQVVQSSLLGSILSNLLLVLGMYDTQGFKDTAAQLNSSLLVISVIAILLPAGYNAAFADNQSPEIERDRILKMSRGISVILLVVYLAYLFFQLFTHQHLYSEGPVDPDDPVVREGRPVWGLKNRRAFKEAKSARRPRQLEEARDGEEEEEETPSLNKWVALALLVVVTVLVAVTAEFLVDSINGLTEQHPEISVEWVGLILLPIVGNAAEHVTAVTVSVHDKIDLSMGVAVGSSIQIALFVIPFMTVLGWIMDKPLSLLFDPFESISLFLSVLIVNYTISDGRSNWLEGFLLMMVYIILAVAFWYYPEGGSQAFTC</sequence>
<feature type="transmembrane region" description="Helical" evidence="9">
    <location>
        <begin position="1437"/>
        <end position="1458"/>
    </location>
</feature>
<dbReference type="Gene3D" id="3.30.760.10">
    <property type="entry name" value="RNA Cap, Translation Initiation Factor Eif4e"/>
    <property type="match status" value="1"/>
</dbReference>
<dbReference type="InterPro" id="IPR019770">
    <property type="entry name" value="TIF_eIF_4E_CS"/>
</dbReference>
<feature type="transmembrane region" description="Helical" evidence="9">
    <location>
        <begin position="1182"/>
        <end position="1202"/>
    </location>
</feature>
<feature type="transmembrane region" description="Helical" evidence="9">
    <location>
        <begin position="1465"/>
        <end position="1485"/>
    </location>
</feature>
<evidence type="ECO:0000256" key="6">
    <source>
        <dbReference type="ARBA" id="ARBA00023065"/>
    </source>
</evidence>
<feature type="region of interest" description="Disordered" evidence="8">
    <location>
        <begin position="292"/>
        <end position="394"/>
    </location>
</feature>
<dbReference type="GO" id="GO:0015369">
    <property type="term" value="F:calcium:proton antiporter activity"/>
    <property type="evidence" value="ECO:0007669"/>
    <property type="project" value="UniProtKB-ARBA"/>
</dbReference>
<feature type="transmembrane region" description="Helical" evidence="9">
    <location>
        <begin position="1256"/>
        <end position="1273"/>
    </location>
</feature>
<feature type="compositionally biased region" description="Polar residues" evidence="8">
    <location>
        <begin position="297"/>
        <end position="314"/>
    </location>
</feature>
<feature type="region of interest" description="Disordered" evidence="8">
    <location>
        <begin position="1"/>
        <end position="61"/>
    </location>
</feature>
<dbReference type="Pfam" id="PF01699">
    <property type="entry name" value="Na_Ca_ex"/>
    <property type="match status" value="2"/>
</dbReference>
<dbReference type="InterPro" id="IPR001040">
    <property type="entry name" value="TIF_eIF_4E"/>
</dbReference>
<accession>A0AAV5GKA9</accession>
<dbReference type="EMBL" id="BQKY01000006">
    <property type="protein sequence ID" value="GJN90280.1"/>
    <property type="molecule type" value="Genomic_DNA"/>
</dbReference>
<feature type="region of interest" description="Disordered" evidence="8">
    <location>
        <begin position="969"/>
        <end position="996"/>
    </location>
</feature>
<feature type="transmembrane region" description="Helical" evidence="9">
    <location>
        <begin position="1094"/>
        <end position="1116"/>
    </location>
</feature>